<dbReference type="Gene3D" id="3.10.490.10">
    <property type="entry name" value="Gamma-glutamyl cyclotransferase-like"/>
    <property type="match status" value="1"/>
</dbReference>
<protein>
    <submittedName>
        <fullName evidence="1">AIG2-like family</fullName>
    </submittedName>
</protein>
<keyword evidence="2" id="KW-1185">Reference proteome</keyword>
<dbReference type="InterPro" id="IPR036568">
    <property type="entry name" value="GGCT-like_sf"/>
</dbReference>
<dbReference type="EMBL" id="CAICTM010000081">
    <property type="protein sequence ID" value="CAB9500357.1"/>
    <property type="molecule type" value="Genomic_DNA"/>
</dbReference>
<dbReference type="OrthoDB" id="2924818at2759"/>
<evidence type="ECO:0000313" key="2">
    <source>
        <dbReference type="Proteomes" id="UP001153069"/>
    </source>
</evidence>
<sequence>MTNEATASSAITETAAVEEDATNMWYLAIGSMMLPHSYDNRHFYPQKSHPGELFDFRLGFFSSQGFAEAIPSPGDSLHGVMHRVTAEQMRELDKIEVGYVRRIGKARPYGNGSDGQQELVDVTVYCRPDGTNNNEDDNKPPKERYIGIMIAGAKHFGVDPSYVEYLEKHDFQPRTPPSEFKAFEDPSDKSMEYAQVPASPGVNGELFFSVNGKVLQLSHPPDSLLGTFLKDAQTKYGPHLEVVWSQTFFDAKYGVVKDFKDCTQEHSAYIEDMHYRHTEQHNELQYCKVIGKFSPTSC</sequence>
<dbReference type="CDD" id="cd06661">
    <property type="entry name" value="GGCT_like"/>
    <property type="match status" value="1"/>
</dbReference>
<dbReference type="InterPro" id="IPR013024">
    <property type="entry name" value="GGCT-like"/>
</dbReference>
<accession>A0A9N8DBX2</accession>
<dbReference type="SUPFAM" id="SSF110857">
    <property type="entry name" value="Gamma-glutamyl cyclotransferase-like"/>
    <property type="match status" value="1"/>
</dbReference>
<gene>
    <name evidence="1" type="ORF">SEMRO_82_G043820.1</name>
</gene>
<name>A0A9N8DBX2_9STRA</name>
<dbReference type="Proteomes" id="UP001153069">
    <property type="component" value="Unassembled WGS sequence"/>
</dbReference>
<organism evidence="1 2">
    <name type="scientific">Seminavis robusta</name>
    <dbReference type="NCBI Taxonomy" id="568900"/>
    <lineage>
        <taxon>Eukaryota</taxon>
        <taxon>Sar</taxon>
        <taxon>Stramenopiles</taxon>
        <taxon>Ochrophyta</taxon>
        <taxon>Bacillariophyta</taxon>
        <taxon>Bacillariophyceae</taxon>
        <taxon>Bacillariophycidae</taxon>
        <taxon>Naviculales</taxon>
        <taxon>Naviculaceae</taxon>
        <taxon>Seminavis</taxon>
    </lineage>
</organism>
<dbReference type="AlphaFoldDB" id="A0A9N8DBX2"/>
<proteinExistence type="predicted"/>
<comment type="caution">
    <text evidence="1">The sequence shown here is derived from an EMBL/GenBank/DDBJ whole genome shotgun (WGS) entry which is preliminary data.</text>
</comment>
<evidence type="ECO:0000313" key="1">
    <source>
        <dbReference type="EMBL" id="CAB9500357.1"/>
    </source>
</evidence>
<reference evidence="1" key="1">
    <citation type="submission" date="2020-06" db="EMBL/GenBank/DDBJ databases">
        <authorList>
            <consortium name="Plant Systems Biology data submission"/>
        </authorList>
    </citation>
    <scope>NUCLEOTIDE SEQUENCE</scope>
    <source>
        <strain evidence="1">D6</strain>
    </source>
</reference>